<dbReference type="InterPro" id="IPR020449">
    <property type="entry name" value="Tscrpt_reg_AraC-type_HTH"/>
</dbReference>
<reference evidence="5 6" key="1">
    <citation type="journal article" date="2014" name="Genome Biol. Evol.">
        <title>Genome degeneration and adaptation in a nascent stage of symbiosis.</title>
        <authorList>
            <person name="Oakeson K.F."/>
            <person name="Gil R."/>
            <person name="Clayton A.L."/>
            <person name="Dunn D.M."/>
            <person name="von Niederhausern A.C."/>
            <person name="Hamil C."/>
            <person name="Aoyagi A."/>
            <person name="Duval B."/>
            <person name="Baca A."/>
            <person name="Silva F.J."/>
            <person name="Vallier A."/>
            <person name="Jackson D.G."/>
            <person name="Latorre A."/>
            <person name="Weiss R.B."/>
            <person name="Heddi A."/>
            <person name="Moya A."/>
            <person name="Dale C."/>
        </authorList>
    </citation>
    <scope>NUCLEOTIDE SEQUENCE [LARGE SCALE GENOMIC DNA]</scope>
    <source>
        <strain evidence="5 6">HS1</strain>
    </source>
</reference>
<keyword evidence="2" id="KW-0238">DNA-binding</keyword>
<dbReference type="OrthoDB" id="282744at2"/>
<evidence type="ECO:0000259" key="4">
    <source>
        <dbReference type="PROSITE" id="PS01124"/>
    </source>
</evidence>
<dbReference type="Gene3D" id="1.10.10.60">
    <property type="entry name" value="Homeodomain-like"/>
    <property type="match status" value="1"/>
</dbReference>
<dbReference type="HOGENOM" id="CLU_1179839_0_0_6"/>
<accession>W0HV05</accession>
<dbReference type="AlphaFoldDB" id="W0HV05"/>
<dbReference type="RefSeq" id="WP_025422747.1">
    <property type="nucleotide sequence ID" value="NZ_CP006569.1"/>
</dbReference>
<feature type="domain" description="HTH araC/xylS-type" evidence="4">
    <location>
        <begin position="134"/>
        <end position="232"/>
    </location>
</feature>
<dbReference type="KEGG" id="sod:Sant_2568"/>
<dbReference type="EMBL" id="CP006569">
    <property type="protein sequence ID" value="AHF77599.1"/>
    <property type="molecule type" value="Genomic_DNA"/>
</dbReference>
<evidence type="ECO:0000256" key="2">
    <source>
        <dbReference type="ARBA" id="ARBA00023125"/>
    </source>
</evidence>
<dbReference type="GO" id="GO:0003700">
    <property type="term" value="F:DNA-binding transcription factor activity"/>
    <property type="evidence" value="ECO:0007669"/>
    <property type="project" value="InterPro"/>
</dbReference>
<gene>
    <name evidence="5" type="ORF">Sant_2568</name>
</gene>
<dbReference type="PRINTS" id="PR00032">
    <property type="entry name" value="HTHARAC"/>
</dbReference>
<dbReference type="InterPro" id="IPR018062">
    <property type="entry name" value="HTH_AraC-typ_CS"/>
</dbReference>
<dbReference type="PANTHER" id="PTHR43280:SF13">
    <property type="entry name" value="HTH-TYPE TRANSCRIPTIONAL ACTIVATOR RHAR"/>
    <property type="match status" value="1"/>
</dbReference>
<dbReference type="PANTHER" id="PTHR43280">
    <property type="entry name" value="ARAC-FAMILY TRANSCRIPTIONAL REGULATOR"/>
    <property type="match status" value="1"/>
</dbReference>
<dbReference type="GO" id="GO:0043565">
    <property type="term" value="F:sequence-specific DNA binding"/>
    <property type="evidence" value="ECO:0007669"/>
    <property type="project" value="InterPro"/>
</dbReference>
<keyword evidence="1" id="KW-0805">Transcription regulation</keyword>
<dbReference type="SMART" id="SM00342">
    <property type="entry name" value="HTH_ARAC"/>
    <property type="match status" value="1"/>
</dbReference>
<proteinExistence type="predicted"/>
<dbReference type="InterPro" id="IPR018060">
    <property type="entry name" value="HTH_AraC"/>
</dbReference>
<name>W0HV05_9GAMM</name>
<evidence type="ECO:0000256" key="3">
    <source>
        <dbReference type="ARBA" id="ARBA00023163"/>
    </source>
</evidence>
<dbReference type="PATRIC" id="fig|1239307.3.peg.2857"/>
<dbReference type="InterPro" id="IPR009057">
    <property type="entry name" value="Homeodomain-like_sf"/>
</dbReference>
<protein>
    <submittedName>
        <fullName evidence="5">AraC family transcriptional regulator</fullName>
    </submittedName>
</protein>
<evidence type="ECO:0000313" key="6">
    <source>
        <dbReference type="Proteomes" id="UP000019028"/>
    </source>
</evidence>
<evidence type="ECO:0000313" key="5">
    <source>
        <dbReference type="EMBL" id="AHF77599.1"/>
    </source>
</evidence>
<evidence type="ECO:0000256" key="1">
    <source>
        <dbReference type="ARBA" id="ARBA00023015"/>
    </source>
</evidence>
<sequence length="236" mass="27285">MNTLQFIVFKKNGTLSINGEKYSIPPNHLVVSEDSTQMDDWPKEDCIILTCYPGHLIFLQQDLIIQAAKCRQETLQTESYKKMPLDKMMIACLEGLLSMDSALSAGFLYLYCLGLDKPYFSELLCRFIGLNISHTLFDFFQQNYLRKWPVSRYARELGLSSHKLNALFSERYGLPAKKWLTQQRLKKGCELLLTTAMPVAEIARRCGFSNHAHFSAIFRRHFKTNPSAFRERARHS</sequence>
<dbReference type="PROSITE" id="PS00041">
    <property type="entry name" value="HTH_ARAC_FAMILY_1"/>
    <property type="match status" value="1"/>
</dbReference>
<dbReference type="Pfam" id="PF12833">
    <property type="entry name" value="HTH_18"/>
    <property type="match status" value="1"/>
</dbReference>
<dbReference type="SUPFAM" id="SSF46689">
    <property type="entry name" value="Homeodomain-like"/>
    <property type="match status" value="1"/>
</dbReference>
<keyword evidence="6" id="KW-1185">Reference proteome</keyword>
<organism evidence="5 6">
    <name type="scientific">Sodalis praecaptivus</name>
    <dbReference type="NCBI Taxonomy" id="1239307"/>
    <lineage>
        <taxon>Bacteria</taxon>
        <taxon>Pseudomonadati</taxon>
        <taxon>Pseudomonadota</taxon>
        <taxon>Gammaproteobacteria</taxon>
        <taxon>Enterobacterales</taxon>
        <taxon>Bruguierivoracaceae</taxon>
        <taxon>Sodalis</taxon>
    </lineage>
</organism>
<dbReference type="PROSITE" id="PS01124">
    <property type="entry name" value="HTH_ARAC_FAMILY_2"/>
    <property type="match status" value="1"/>
</dbReference>
<keyword evidence="3" id="KW-0804">Transcription</keyword>
<dbReference type="Proteomes" id="UP000019028">
    <property type="component" value="Chromosome"/>
</dbReference>